<proteinExistence type="predicted"/>
<dbReference type="PANTHER" id="PTHR38926">
    <property type="entry name" value="F-BOX DOMAIN CONTAINING PROTEIN, EXPRESSED"/>
    <property type="match status" value="1"/>
</dbReference>
<sequence>MTQICNKYVRAQNMASVNLPPSQRFDFSDVAPWIGASAPSLRQRYVPGLPEELWESDLNGRDAIAPYANDVCEGLASIERDREAMRAHREQVASLLRGMDALNAGLDDVACRLHSRMAPVHQLPSELLALVFRFCVREEAIPLCYDASPGLLTHVCRRWRSIAHEEPTIWSHIDATATCPRGYSKRGRLYNKGASSILSAFLGYSKNLPLIIMCPSATLPEPVRLACSPFLAECHRVRNLEAISGHPFVGQSWLKDESEKGFPLLEHLDLSRCSPYVVSDLSFIFPAPALRSIVLPPVLSAMSKDLSQTLKYITTYFGPIVGNYSINVLRDMPNLEKCTIIFDDNGRFYRLEDLPSRSAMLNNARTLQLNACDGQVFEAGWYFSAPHVETLRILQPSSCCLQTRKLIKDIGCHSTLVHLSVAVLTGSEDAPTMLEFCPSVRTLELLVSDSLEEGKDARVFSDLADAVAGGAGLLPELRVLRIITKDADRIIPSPALQRLVHRLAAMQPPRLTDLEFGIPKDDVARYRDLVGDIYATFQGTTRVRVMDWAFEDPVVEDSREVRILY</sequence>
<dbReference type="GeneID" id="9586333"/>
<reference evidence="2 3" key="1">
    <citation type="journal article" date="2010" name="Nat. Biotechnol.">
        <title>Genome sequence of the model mushroom Schizophyllum commune.</title>
        <authorList>
            <person name="Ohm R.A."/>
            <person name="de Jong J.F."/>
            <person name="Lugones L.G."/>
            <person name="Aerts A."/>
            <person name="Kothe E."/>
            <person name="Stajich J.E."/>
            <person name="de Vries R.P."/>
            <person name="Record E."/>
            <person name="Levasseur A."/>
            <person name="Baker S.E."/>
            <person name="Bartholomew K.A."/>
            <person name="Coutinho P.M."/>
            <person name="Erdmann S."/>
            <person name="Fowler T.J."/>
            <person name="Gathman A.C."/>
            <person name="Lombard V."/>
            <person name="Henrissat B."/>
            <person name="Knabe N."/>
            <person name="Kuees U."/>
            <person name="Lilly W.W."/>
            <person name="Lindquist E."/>
            <person name="Lucas S."/>
            <person name="Magnuson J.K."/>
            <person name="Piumi F."/>
            <person name="Raudaskoski M."/>
            <person name="Salamov A."/>
            <person name="Schmutz J."/>
            <person name="Schwarze F.W.M.R."/>
            <person name="vanKuyk P.A."/>
            <person name="Horton J.S."/>
            <person name="Grigoriev I.V."/>
            <person name="Woesten H.A.B."/>
        </authorList>
    </citation>
    <scope>NUCLEOTIDE SEQUENCE [LARGE SCALE GENOMIC DNA]</scope>
    <source>
        <strain evidence="3">H4-8 / FGSC 9210</strain>
    </source>
</reference>
<feature type="domain" description="F-box" evidence="1">
    <location>
        <begin position="117"/>
        <end position="173"/>
    </location>
</feature>
<keyword evidence="3" id="KW-1185">Reference proteome</keyword>
<protein>
    <recommendedName>
        <fullName evidence="1">F-box domain-containing protein</fullName>
    </recommendedName>
</protein>
<dbReference type="KEGG" id="scm:SCHCO_02190071"/>
<dbReference type="EMBL" id="GL377304">
    <property type="protein sequence ID" value="EFI99442.1"/>
    <property type="molecule type" value="Genomic_DNA"/>
</dbReference>
<organism evidence="3">
    <name type="scientific">Schizophyllum commune (strain H4-8 / FGSC 9210)</name>
    <name type="common">Split gill fungus</name>
    <dbReference type="NCBI Taxonomy" id="578458"/>
    <lineage>
        <taxon>Eukaryota</taxon>
        <taxon>Fungi</taxon>
        <taxon>Dikarya</taxon>
        <taxon>Basidiomycota</taxon>
        <taxon>Agaricomycotina</taxon>
        <taxon>Agaricomycetes</taxon>
        <taxon>Agaricomycetidae</taxon>
        <taxon>Agaricales</taxon>
        <taxon>Schizophyllaceae</taxon>
        <taxon>Schizophyllum</taxon>
    </lineage>
</organism>
<dbReference type="Proteomes" id="UP000007431">
    <property type="component" value="Unassembled WGS sequence"/>
</dbReference>
<feature type="non-terminal residue" evidence="2">
    <location>
        <position position="565"/>
    </location>
</feature>
<dbReference type="InterPro" id="IPR001810">
    <property type="entry name" value="F-box_dom"/>
</dbReference>
<dbReference type="InterPro" id="IPR032675">
    <property type="entry name" value="LRR_dom_sf"/>
</dbReference>
<dbReference type="PANTHER" id="PTHR38926:SF5">
    <property type="entry name" value="F-BOX AND LEUCINE-RICH REPEAT PROTEIN 6"/>
    <property type="match status" value="1"/>
</dbReference>
<evidence type="ECO:0000313" key="2">
    <source>
        <dbReference type="EMBL" id="EFI99442.1"/>
    </source>
</evidence>
<gene>
    <name evidence="2" type="ORF">SCHCODRAFT_106748</name>
</gene>
<dbReference type="PROSITE" id="PS50181">
    <property type="entry name" value="FBOX"/>
    <property type="match status" value="1"/>
</dbReference>
<dbReference type="AlphaFoldDB" id="D8PZI1"/>
<dbReference type="InParanoid" id="D8PZI1"/>
<dbReference type="OrthoDB" id="2890556at2759"/>
<dbReference type="VEuPathDB" id="FungiDB:SCHCODRAFT_02190071"/>
<dbReference type="HOGENOM" id="CLU_482463_0_0_1"/>
<dbReference type="SUPFAM" id="SSF52047">
    <property type="entry name" value="RNI-like"/>
    <property type="match status" value="1"/>
</dbReference>
<name>D8PZI1_SCHCM</name>
<dbReference type="Gene3D" id="3.80.10.10">
    <property type="entry name" value="Ribonuclease Inhibitor"/>
    <property type="match status" value="1"/>
</dbReference>
<accession>D8PZI1</accession>
<evidence type="ECO:0000259" key="1">
    <source>
        <dbReference type="PROSITE" id="PS50181"/>
    </source>
</evidence>
<evidence type="ECO:0000313" key="3">
    <source>
        <dbReference type="Proteomes" id="UP000007431"/>
    </source>
</evidence>
<dbReference type="Gene3D" id="1.20.1280.50">
    <property type="match status" value="1"/>
</dbReference>